<reference evidence="1 2" key="1">
    <citation type="submission" date="2024-11" db="EMBL/GenBank/DDBJ databases">
        <title>Chromosome-level genome assembly of the freshwater bivalve Anodonta woodiana.</title>
        <authorList>
            <person name="Chen X."/>
        </authorList>
    </citation>
    <scope>NUCLEOTIDE SEQUENCE [LARGE SCALE GENOMIC DNA]</scope>
    <source>
        <strain evidence="1">MN2024</strain>
        <tissue evidence="1">Gills</tissue>
    </source>
</reference>
<proteinExistence type="predicted"/>
<comment type="caution">
    <text evidence="1">The sequence shown here is derived from an EMBL/GenBank/DDBJ whole genome shotgun (WGS) entry which is preliminary data.</text>
</comment>
<name>A0ABD3VV92_SINWO</name>
<sequence>CDKVRTMSTLSGFPADIMDDGHIVRRDESLQTTLIPEKHHLLYSNTNKKAVSKDTDDNAGAAMRKYIGHQPKCGAIADH</sequence>
<protein>
    <submittedName>
        <fullName evidence="1">Uncharacterized protein</fullName>
    </submittedName>
</protein>
<accession>A0ABD3VV92</accession>
<evidence type="ECO:0000313" key="1">
    <source>
        <dbReference type="EMBL" id="KAL3865521.1"/>
    </source>
</evidence>
<dbReference type="AlphaFoldDB" id="A0ABD3VV92"/>
<organism evidence="1 2">
    <name type="scientific">Sinanodonta woodiana</name>
    <name type="common">Chinese pond mussel</name>
    <name type="synonym">Anodonta woodiana</name>
    <dbReference type="NCBI Taxonomy" id="1069815"/>
    <lineage>
        <taxon>Eukaryota</taxon>
        <taxon>Metazoa</taxon>
        <taxon>Spiralia</taxon>
        <taxon>Lophotrochozoa</taxon>
        <taxon>Mollusca</taxon>
        <taxon>Bivalvia</taxon>
        <taxon>Autobranchia</taxon>
        <taxon>Heteroconchia</taxon>
        <taxon>Palaeoheterodonta</taxon>
        <taxon>Unionida</taxon>
        <taxon>Unionoidea</taxon>
        <taxon>Unionidae</taxon>
        <taxon>Unioninae</taxon>
        <taxon>Sinanodonta</taxon>
    </lineage>
</organism>
<gene>
    <name evidence="1" type="ORF">ACJMK2_042897</name>
</gene>
<dbReference type="Proteomes" id="UP001634394">
    <property type="component" value="Unassembled WGS sequence"/>
</dbReference>
<evidence type="ECO:0000313" key="2">
    <source>
        <dbReference type="Proteomes" id="UP001634394"/>
    </source>
</evidence>
<dbReference type="EMBL" id="JBJQND010000009">
    <property type="protein sequence ID" value="KAL3865521.1"/>
    <property type="molecule type" value="Genomic_DNA"/>
</dbReference>
<feature type="non-terminal residue" evidence="1">
    <location>
        <position position="1"/>
    </location>
</feature>
<keyword evidence="2" id="KW-1185">Reference proteome</keyword>